<name>A0A940S5G0_9PROT</name>
<evidence type="ECO:0000313" key="11">
    <source>
        <dbReference type="Proteomes" id="UP000677537"/>
    </source>
</evidence>
<keyword evidence="3" id="KW-0479">Metal-binding</keyword>
<organism evidence="10 11">
    <name type="scientific">Roseomonas indoligenes</name>
    <dbReference type="NCBI Taxonomy" id="2820811"/>
    <lineage>
        <taxon>Bacteria</taxon>
        <taxon>Pseudomonadati</taxon>
        <taxon>Pseudomonadota</taxon>
        <taxon>Alphaproteobacteria</taxon>
        <taxon>Acetobacterales</taxon>
        <taxon>Roseomonadaceae</taxon>
        <taxon>Roseomonas</taxon>
    </lineage>
</organism>
<feature type="domain" description="BFD-like [2Fe-2S]-binding" evidence="9">
    <location>
        <begin position="2"/>
        <end position="50"/>
    </location>
</feature>
<gene>
    <name evidence="10" type="ORF">J5Y10_08975</name>
</gene>
<evidence type="ECO:0000256" key="8">
    <source>
        <dbReference type="ARBA" id="ARBA00046332"/>
    </source>
</evidence>
<dbReference type="RefSeq" id="WP_209372796.1">
    <property type="nucleotide sequence ID" value="NZ_JAGIZA010000004.1"/>
</dbReference>
<keyword evidence="6" id="KW-0411">Iron-sulfur</keyword>
<keyword evidence="1" id="KW-0813">Transport</keyword>
<proteinExistence type="inferred from homology"/>
<dbReference type="Pfam" id="PF04324">
    <property type="entry name" value="Fer2_BFD"/>
    <property type="match status" value="1"/>
</dbReference>
<dbReference type="PANTHER" id="PTHR37424">
    <property type="entry name" value="BACTERIOFERRITIN-ASSOCIATED FERREDOXIN"/>
    <property type="match status" value="1"/>
</dbReference>
<evidence type="ECO:0000256" key="4">
    <source>
        <dbReference type="ARBA" id="ARBA00022982"/>
    </source>
</evidence>
<keyword evidence="5" id="KW-0408">Iron</keyword>
<dbReference type="PANTHER" id="PTHR37424:SF1">
    <property type="entry name" value="BACTERIOFERRITIN-ASSOCIATED FERREDOXIN"/>
    <property type="match status" value="1"/>
</dbReference>
<evidence type="ECO:0000256" key="6">
    <source>
        <dbReference type="ARBA" id="ARBA00023014"/>
    </source>
</evidence>
<evidence type="ECO:0000256" key="7">
    <source>
        <dbReference type="ARBA" id="ARBA00039386"/>
    </source>
</evidence>
<dbReference type="InterPro" id="IPR007419">
    <property type="entry name" value="BFD-like_2Fe2S-bd_dom"/>
</dbReference>
<comment type="similarity">
    <text evidence="8">Belongs to the Bfd family.</text>
</comment>
<keyword evidence="11" id="KW-1185">Reference proteome</keyword>
<evidence type="ECO:0000259" key="9">
    <source>
        <dbReference type="Pfam" id="PF04324"/>
    </source>
</evidence>
<keyword evidence="2" id="KW-0001">2Fe-2S</keyword>
<dbReference type="Proteomes" id="UP000677537">
    <property type="component" value="Unassembled WGS sequence"/>
</dbReference>
<evidence type="ECO:0000313" key="10">
    <source>
        <dbReference type="EMBL" id="MBP0492910.1"/>
    </source>
</evidence>
<evidence type="ECO:0000256" key="1">
    <source>
        <dbReference type="ARBA" id="ARBA00022448"/>
    </source>
</evidence>
<keyword evidence="4" id="KW-0249">Electron transport</keyword>
<protein>
    <recommendedName>
        <fullName evidence="7">Bacterioferritin-associated ferredoxin</fullName>
    </recommendedName>
</protein>
<dbReference type="GO" id="GO:0046872">
    <property type="term" value="F:metal ion binding"/>
    <property type="evidence" value="ECO:0007669"/>
    <property type="project" value="UniProtKB-KW"/>
</dbReference>
<accession>A0A940S5G0</accession>
<dbReference type="InterPro" id="IPR041854">
    <property type="entry name" value="BFD-like_2Fe2S-bd_dom_sf"/>
</dbReference>
<dbReference type="AlphaFoldDB" id="A0A940S5G0"/>
<dbReference type="InterPro" id="IPR052371">
    <property type="entry name" value="BFD-associated_ferredoxin"/>
</dbReference>
<sequence>MYVCICNGLTDKHIQTAIASGAARTHDVYSACNCRAQCGTCTMSILCMLRENRNGNENAAQEPEPFAN</sequence>
<comment type="caution">
    <text evidence="10">The sequence shown here is derived from an EMBL/GenBank/DDBJ whole genome shotgun (WGS) entry which is preliminary data.</text>
</comment>
<reference evidence="10" key="1">
    <citation type="submission" date="2021-03" db="EMBL/GenBank/DDBJ databases">
        <authorList>
            <person name="So Y."/>
        </authorList>
    </citation>
    <scope>NUCLEOTIDE SEQUENCE</scope>
    <source>
        <strain evidence="10">SG15</strain>
    </source>
</reference>
<dbReference type="GO" id="GO:0051537">
    <property type="term" value="F:2 iron, 2 sulfur cluster binding"/>
    <property type="evidence" value="ECO:0007669"/>
    <property type="project" value="UniProtKB-KW"/>
</dbReference>
<evidence type="ECO:0000256" key="5">
    <source>
        <dbReference type="ARBA" id="ARBA00023004"/>
    </source>
</evidence>
<dbReference type="Gene3D" id="1.10.10.1100">
    <property type="entry name" value="BFD-like [2Fe-2S]-binding domain"/>
    <property type="match status" value="1"/>
</dbReference>
<dbReference type="EMBL" id="JAGIZA010000004">
    <property type="protein sequence ID" value="MBP0492910.1"/>
    <property type="molecule type" value="Genomic_DNA"/>
</dbReference>
<evidence type="ECO:0000256" key="3">
    <source>
        <dbReference type="ARBA" id="ARBA00022723"/>
    </source>
</evidence>
<evidence type="ECO:0000256" key="2">
    <source>
        <dbReference type="ARBA" id="ARBA00022714"/>
    </source>
</evidence>